<dbReference type="GO" id="GO:0003899">
    <property type="term" value="F:DNA-directed RNA polymerase activity"/>
    <property type="evidence" value="ECO:0007669"/>
    <property type="project" value="UniProtKB-UniRule"/>
</dbReference>
<dbReference type="EMBL" id="DSCQ01000121">
    <property type="protein sequence ID" value="HET22215.1"/>
    <property type="molecule type" value="Genomic_DNA"/>
</dbReference>
<dbReference type="PANTHER" id="PTHR47227:SF5">
    <property type="entry name" value="DNA-DIRECTED RNA POLYMERASES I, II, AND III SUBUNIT RPABC2"/>
    <property type="match status" value="1"/>
</dbReference>
<keyword evidence="2 3" id="KW-0804">Transcription</keyword>
<dbReference type="GO" id="GO:0006366">
    <property type="term" value="P:transcription by RNA polymerase II"/>
    <property type="evidence" value="ECO:0007669"/>
    <property type="project" value="TreeGrafter"/>
</dbReference>
<dbReference type="Gene3D" id="3.90.940.10">
    <property type="match status" value="1"/>
</dbReference>
<dbReference type="GO" id="GO:0003677">
    <property type="term" value="F:DNA binding"/>
    <property type="evidence" value="ECO:0007669"/>
    <property type="project" value="UniProtKB-UniRule"/>
</dbReference>
<comment type="catalytic activity">
    <reaction evidence="3">
        <text>RNA(n) + a ribonucleoside 5'-triphosphate = RNA(n+1) + diphosphate</text>
        <dbReference type="Rhea" id="RHEA:21248"/>
        <dbReference type="Rhea" id="RHEA-COMP:14527"/>
        <dbReference type="Rhea" id="RHEA-COMP:17342"/>
        <dbReference type="ChEBI" id="CHEBI:33019"/>
        <dbReference type="ChEBI" id="CHEBI:61557"/>
        <dbReference type="ChEBI" id="CHEBI:140395"/>
        <dbReference type="EC" id="2.7.7.6"/>
    </reaction>
</comment>
<comment type="function">
    <text evidence="3">DNA-dependent RNA polymerase (RNAP) catalyzes the transcription of DNA into RNA using the four ribonucleoside triphosphates as substrates.</text>
</comment>
<gene>
    <name evidence="3" type="primary">rpo6</name>
    <name evidence="3" type="synonym">rpoK</name>
    <name evidence="4" type="ORF">ENN70_09290</name>
    <name evidence="5" type="ORF">ENW66_04310</name>
</gene>
<dbReference type="SMART" id="SM01409">
    <property type="entry name" value="RNA_pol_Rpb6"/>
    <property type="match status" value="1"/>
</dbReference>
<dbReference type="HAMAP" id="MF_00192">
    <property type="entry name" value="RNApol_arch_Rpo6"/>
    <property type="match status" value="1"/>
</dbReference>
<dbReference type="PANTHER" id="PTHR47227">
    <property type="entry name" value="DNA-DIRECTED RNA POLYMERASE SUBUNIT K"/>
    <property type="match status" value="1"/>
</dbReference>
<evidence type="ECO:0000313" key="4">
    <source>
        <dbReference type="EMBL" id="HET22215.1"/>
    </source>
</evidence>
<keyword evidence="3" id="KW-0548">Nucleotidyltransferase</keyword>
<comment type="subcellular location">
    <subcellularLocation>
        <location evidence="3">Cytoplasm</location>
    </subcellularLocation>
</comment>
<dbReference type="InterPro" id="IPR006110">
    <property type="entry name" value="Pol_omega/Rpo6/RPB6"/>
</dbReference>
<comment type="similarity">
    <text evidence="3">Belongs to the archaeal Rpo6/eukaryotic RPB6 RNA polymerase subunit family.</text>
</comment>
<evidence type="ECO:0000256" key="3">
    <source>
        <dbReference type="HAMAP-Rule" id="MF_00192"/>
    </source>
</evidence>
<evidence type="ECO:0000256" key="2">
    <source>
        <dbReference type="ARBA" id="ARBA00023163"/>
    </source>
</evidence>
<dbReference type="InterPro" id="IPR020708">
    <property type="entry name" value="DNA-dir_RNA_polK_14-18kDa_CS"/>
</dbReference>
<dbReference type="InterPro" id="IPR006111">
    <property type="entry name" value="Rpo6/Rpb6"/>
</dbReference>
<dbReference type="GO" id="GO:0006360">
    <property type="term" value="P:transcription by RNA polymerase I"/>
    <property type="evidence" value="ECO:0007669"/>
    <property type="project" value="TreeGrafter"/>
</dbReference>
<comment type="caution">
    <text evidence="4">The sequence shown here is derived from an EMBL/GenBank/DDBJ whole genome shotgun (WGS) entry which is preliminary data.</text>
</comment>
<reference evidence="4" key="1">
    <citation type="journal article" date="2020" name="mSystems">
        <title>Genome- and Community-Level Interaction Insights into Carbon Utilization and Element Cycling Functions of Hydrothermarchaeota in Hydrothermal Sediment.</title>
        <authorList>
            <person name="Zhou Z."/>
            <person name="Liu Y."/>
            <person name="Xu W."/>
            <person name="Pan J."/>
            <person name="Luo Z.H."/>
            <person name="Li M."/>
        </authorList>
    </citation>
    <scope>NUCLEOTIDE SEQUENCE [LARGE SCALE GENOMIC DNA]</scope>
    <source>
        <strain evidence="4">SpSt-12</strain>
        <strain evidence="5">SpSt-87</strain>
    </source>
</reference>
<evidence type="ECO:0000256" key="1">
    <source>
        <dbReference type="ARBA" id="ARBA00022478"/>
    </source>
</evidence>
<name>A0A7C2NHV4_ARCFL</name>
<dbReference type="InterPro" id="IPR036161">
    <property type="entry name" value="RPB6/omega-like_sf"/>
</dbReference>
<dbReference type="GO" id="GO:0000428">
    <property type="term" value="C:DNA-directed RNA polymerase complex"/>
    <property type="evidence" value="ECO:0007669"/>
    <property type="project" value="UniProtKB-KW"/>
</dbReference>
<dbReference type="GO" id="GO:0042797">
    <property type="term" value="P:tRNA transcription by RNA polymerase III"/>
    <property type="evidence" value="ECO:0007669"/>
    <property type="project" value="TreeGrafter"/>
</dbReference>
<proteinExistence type="inferred from homology"/>
<organism evidence="4">
    <name type="scientific">Archaeoglobus fulgidus</name>
    <dbReference type="NCBI Taxonomy" id="2234"/>
    <lineage>
        <taxon>Archaea</taxon>
        <taxon>Methanobacteriati</taxon>
        <taxon>Methanobacteriota</taxon>
        <taxon>Archaeoglobi</taxon>
        <taxon>Archaeoglobales</taxon>
        <taxon>Archaeoglobaceae</taxon>
        <taxon>Archaeoglobus</taxon>
    </lineage>
</organism>
<evidence type="ECO:0000313" key="5">
    <source>
        <dbReference type="EMBL" id="HFW32162.1"/>
    </source>
</evidence>
<keyword evidence="3" id="KW-0963">Cytoplasm</keyword>
<keyword evidence="3" id="KW-0808">Transferase</keyword>
<comment type="subunit">
    <text evidence="3">Part of the RNA polymerase complex.</text>
</comment>
<dbReference type="Pfam" id="PF01192">
    <property type="entry name" value="RNA_pol_Rpb6"/>
    <property type="match status" value="1"/>
</dbReference>
<dbReference type="SUPFAM" id="SSF63562">
    <property type="entry name" value="RPB6/omega subunit-like"/>
    <property type="match status" value="1"/>
</dbReference>
<dbReference type="EC" id="2.7.7.6" evidence="3"/>
<dbReference type="NCBIfam" id="NF002208">
    <property type="entry name" value="PRK01099.1-3"/>
    <property type="match status" value="1"/>
</dbReference>
<dbReference type="PROSITE" id="PS01111">
    <property type="entry name" value="RNA_POL_K_14KD"/>
    <property type="match status" value="1"/>
</dbReference>
<accession>A0A7C2NHV4</accession>
<dbReference type="AlphaFoldDB" id="A0A7C2NHV4"/>
<dbReference type="GO" id="GO:0005737">
    <property type="term" value="C:cytoplasm"/>
    <property type="evidence" value="ECO:0007669"/>
    <property type="project" value="UniProtKB-SubCell"/>
</dbReference>
<dbReference type="EMBL" id="DTLB01000023">
    <property type="protein sequence ID" value="HFW32162.1"/>
    <property type="molecule type" value="Genomic_DNA"/>
</dbReference>
<keyword evidence="1 3" id="KW-0240">DNA-directed RNA polymerase</keyword>
<sequence length="75" mass="8854">MGIKVKFPFEYTRFEKARIIGARALQIAMGAPVLIETEKVDPLEIALEEFNRGVIPITVRRRRNEFVWLDRYDLF</sequence>
<protein>
    <recommendedName>
        <fullName evidence="3">DNA-directed RNA polymerase subunit Rpo6</fullName>
        <ecNumber evidence="3">2.7.7.6</ecNumber>
    </recommendedName>
    <alternativeName>
        <fullName evidence="3">DNA-directed RNA polymerase subunit K</fullName>
    </alternativeName>
</protein>